<dbReference type="PROSITE" id="PS00893">
    <property type="entry name" value="NUDIX_BOX"/>
    <property type="match status" value="1"/>
</dbReference>
<dbReference type="SUPFAM" id="SSF55811">
    <property type="entry name" value="Nudix"/>
    <property type="match status" value="1"/>
</dbReference>
<evidence type="ECO:0000256" key="11">
    <source>
        <dbReference type="RuleBase" id="RU003476"/>
    </source>
</evidence>
<gene>
    <name evidence="13" type="ORF">GGR04_000318</name>
</gene>
<evidence type="ECO:0000256" key="1">
    <source>
        <dbReference type="ARBA" id="ARBA00000847"/>
    </source>
</evidence>
<feature type="binding site" evidence="9">
    <location>
        <position position="96"/>
    </location>
    <ligand>
        <name>Mg(2+)</name>
        <dbReference type="ChEBI" id="CHEBI:18420"/>
        <label>1</label>
    </ligand>
</feature>
<evidence type="ECO:0000256" key="10">
    <source>
        <dbReference type="PIRSR" id="PIRSR604385-3"/>
    </source>
</evidence>
<evidence type="ECO:0000256" key="2">
    <source>
        <dbReference type="ARBA" id="ARBA00001946"/>
    </source>
</evidence>
<dbReference type="InterPro" id="IPR004385">
    <property type="entry name" value="NDP_pyrophosphatase"/>
</dbReference>
<evidence type="ECO:0000256" key="7">
    <source>
        <dbReference type="ARBA" id="ARBA00032162"/>
    </source>
</evidence>
<dbReference type="GO" id="GO:0006753">
    <property type="term" value="P:nucleoside phosphate metabolic process"/>
    <property type="evidence" value="ECO:0007669"/>
    <property type="project" value="TreeGrafter"/>
</dbReference>
<comment type="similarity">
    <text evidence="3">Belongs to the Nudix hydrolase family. NudK subfamily.</text>
</comment>
<dbReference type="InterPro" id="IPR000086">
    <property type="entry name" value="NUDIX_hydrolase_dom"/>
</dbReference>
<feature type="domain" description="Nudix hydrolase" evidence="12">
    <location>
        <begin position="55"/>
        <end position="193"/>
    </location>
</feature>
<dbReference type="NCBIfam" id="TIGR00052">
    <property type="entry name" value="nudix-type nucleoside diphosphatase, YffH/AdpP family"/>
    <property type="match status" value="1"/>
</dbReference>
<accession>A0A7W6H2V5</accession>
<keyword evidence="6 11" id="KW-0378">Hydrolase</keyword>
<protein>
    <recommendedName>
        <fullName evidence="5">GDP-mannose pyrophosphatase</fullName>
    </recommendedName>
    <alternativeName>
        <fullName evidence="7">GDP-mannose hydrolase</fullName>
    </alternativeName>
    <alternativeName>
        <fullName evidence="8">GDPMK</fullName>
    </alternativeName>
</protein>
<proteinExistence type="inferred from homology"/>
<dbReference type="GO" id="GO:0019693">
    <property type="term" value="P:ribose phosphate metabolic process"/>
    <property type="evidence" value="ECO:0007669"/>
    <property type="project" value="TreeGrafter"/>
</dbReference>
<keyword evidence="9" id="KW-0479">Metal-binding</keyword>
<feature type="binding site" evidence="9">
    <location>
        <position position="116"/>
    </location>
    <ligand>
        <name>Mg(2+)</name>
        <dbReference type="ChEBI" id="CHEBI:18420"/>
        <label>1</label>
    </ligand>
</feature>
<feature type="binding site" evidence="9">
    <location>
        <position position="112"/>
    </location>
    <ligand>
        <name>Mg(2+)</name>
        <dbReference type="ChEBI" id="CHEBI:18420"/>
        <label>1</label>
    </ligand>
</feature>
<dbReference type="Pfam" id="PF00293">
    <property type="entry name" value="NUDIX"/>
    <property type="match status" value="1"/>
</dbReference>
<keyword evidence="9" id="KW-0460">Magnesium</keyword>
<evidence type="ECO:0000256" key="3">
    <source>
        <dbReference type="ARBA" id="ARBA00007275"/>
    </source>
</evidence>
<evidence type="ECO:0000256" key="8">
    <source>
        <dbReference type="ARBA" id="ARBA00032272"/>
    </source>
</evidence>
<feature type="short sequence motif" description="Nudix box" evidence="10">
    <location>
        <begin position="97"/>
        <end position="119"/>
    </location>
</feature>
<evidence type="ECO:0000256" key="4">
    <source>
        <dbReference type="ARBA" id="ARBA00011738"/>
    </source>
</evidence>
<organism evidence="13 14">
    <name type="scientific">Aureimonas pseudogalii</name>
    <dbReference type="NCBI Taxonomy" id="1744844"/>
    <lineage>
        <taxon>Bacteria</taxon>
        <taxon>Pseudomonadati</taxon>
        <taxon>Pseudomonadota</taxon>
        <taxon>Alphaproteobacteria</taxon>
        <taxon>Hyphomicrobiales</taxon>
        <taxon>Aurantimonadaceae</taxon>
        <taxon>Aureimonas</taxon>
    </lineage>
</organism>
<name>A0A7W6H2V5_9HYPH</name>
<dbReference type="PRINTS" id="PR00502">
    <property type="entry name" value="NUDIXFAMILY"/>
</dbReference>
<dbReference type="GO" id="GO:0019144">
    <property type="term" value="F:ADP-sugar diphosphatase activity"/>
    <property type="evidence" value="ECO:0007669"/>
    <property type="project" value="TreeGrafter"/>
</dbReference>
<comment type="cofactor">
    <cofactor evidence="2 9">
        <name>Mg(2+)</name>
        <dbReference type="ChEBI" id="CHEBI:18420"/>
    </cofactor>
</comment>
<evidence type="ECO:0000256" key="5">
    <source>
        <dbReference type="ARBA" id="ARBA00016377"/>
    </source>
</evidence>
<dbReference type="Proteomes" id="UP000542776">
    <property type="component" value="Unassembled WGS sequence"/>
</dbReference>
<evidence type="ECO:0000256" key="9">
    <source>
        <dbReference type="PIRSR" id="PIRSR604385-2"/>
    </source>
</evidence>
<dbReference type="InterPro" id="IPR020084">
    <property type="entry name" value="NUDIX_hydrolase_CS"/>
</dbReference>
<evidence type="ECO:0000259" key="12">
    <source>
        <dbReference type="PROSITE" id="PS51462"/>
    </source>
</evidence>
<sequence length="219" mass="23576">MTAGYRHRLEDQPLDFTVLDERRAFDGFRPLDVLSIEHAALGRDEPSKARREIVRGGRCAVVIPYDPVRDEIVVIRQFRIGAALATANAAPLELPAGGIDEGEDPATGAARELEEETGLDVLAITHCYTILTTPGLTDETALVFLALVDAAALDGRGGKADEQEDILAIRAPVDALIAAVDEGAIANGFLVGATHWFARHGRTRARLLADSIRQDETTT</sequence>
<dbReference type="EMBL" id="JACIEK010000001">
    <property type="protein sequence ID" value="MBB3996497.1"/>
    <property type="molecule type" value="Genomic_DNA"/>
</dbReference>
<dbReference type="InterPro" id="IPR020476">
    <property type="entry name" value="Nudix_hydrolase"/>
</dbReference>
<dbReference type="InterPro" id="IPR015797">
    <property type="entry name" value="NUDIX_hydrolase-like_dom_sf"/>
</dbReference>
<evidence type="ECO:0000256" key="6">
    <source>
        <dbReference type="ARBA" id="ARBA00022801"/>
    </source>
</evidence>
<comment type="subunit">
    <text evidence="4">Homodimer.</text>
</comment>
<evidence type="ECO:0000313" key="13">
    <source>
        <dbReference type="EMBL" id="MBB3996497.1"/>
    </source>
</evidence>
<dbReference type="RefSeq" id="WP_183197182.1">
    <property type="nucleotide sequence ID" value="NZ_JACIEK010000001.1"/>
</dbReference>
<dbReference type="GO" id="GO:0005829">
    <property type="term" value="C:cytosol"/>
    <property type="evidence" value="ECO:0007669"/>
    <property type="project" value="TreeGrafter"/>
</dbReference>
<feature type="binding site" evidence="9">
    <location>
        <position position="164"/>
    </location>
    <ligand>
        <name>Mg(2+)</name>
        <dbReference type="ChEBI" id="CHEBI:18420"/>
        <label>1</label>
    </ligand>
</feature>
<comment type="caution">
    <text evidence="13">The sequence shown here is derived from an EMBL/GenBank/DDBJ whole genome shotgun (WGS) entry which is preliminary data.</text>
</comment>
<dbReference type="GO" id="GO:0046872">
    <property type="term" value="F:metal ion binding"/>
    <property type="evidence" value="ECO:0007669"/>
    <property type="project" value="UniProtKB-KW"/>
</dbReference>
<dbReference type="PANTHER" id="PTHR11839">
    <property type="entry name" value="UDP/ADP-SUGAR PYROPHOSPHATASE"/>
    <property type="match status" value="1"/>
</dbReference>
<dbReference type="PANTHER" id="PTHR11839:SF18">
    <property type="entry name" value="NUDIX HYDROLASE DOMAIN-CONTAINING PROTEIN"/>
    <property type="match status" value="1"/>
</dbReference>
<comment type="catalytic activity">
    <reaction evidence="1">
        <text>GDP-alpha-D-mannose + H2O = alpha-D-mannose 1-phosphate + GMP + 2 H(+)</text>
        <dbReference type="Rhea" id="RHEA:27978"/>
        <dbReference type="ChEBI" id="CHEBI:15377"/>
        <dbReference type="ChEBI" id="CHEBI:15378"/>
        <dbReference type="ChEBI" id="CHEBI:57527"/>
        <dbReference type="ChEBI" id="CHEBI:58115"/>
        <dbReference type="ChEBI" id="CHEBI:58409"/>
    </reaction>
</comment>
<dbReference type="PROSITE" id="PS51462">
    <property type="entry name" value="NUDIX"/>
    <property type="match status" value="1"/>
</dbReference>
<dbReference type="AlphaFoldDB" id="A0A7W6H2V5"/>
<evidence type="ECO:0000313" key="14">
    <source>
        <dbReference type="Proteomes" id="UP000542776"/>
    </source>
</evidence>
<reference evidence="13 14" key="1">
    <citation type="submission" date="2020-08" db="EMBL/GenBank/DDBJ databases">
        <title>Genomic Encyclopedia of Type Strains, Phase IV (KMG-IV): sequencing the most valuable type-strain genomes for metagenomic binning, comparative biology and taxonomic classification.</title>
        <authorList>
            <person name="Goeker M."/>
        </authorList>
    </citation>
    <scope>NUCLEOTIDE SEQUENCE [LARGE SCALE GENOMIC DNA]</scope>
    <source>
        <strain evidence="13 14">DSM 102238</strain>
    </source>
</reference>
<dbReference type="Gene3D" id="3.90.79.10">
    <property type="entry name" value="Nucleoside Triphosphate Pyrophosphohydrolase"/>
    <property type="match status" value="1"/>
</dbReference>
<keyword evidence="14" id="KW-1185">Reference proteome</keyword>